<dbReference type="PANTHER" id="PTHR12526">
    <property type="entry name" value="GLYCOSYLTRANSFERASE"/>
    <property type="match status" value="1"/>
</dbReference>
<dbReference type="PANTHER" id="PTHR12526:SF636">
    <property type="entry name" value="BLL3647 PROTEIN"/>
    <property type="match status" value="1"/>
</dbReference>
<dbReference type="AlphaFoldDB" id="A0A934V371"/>
<accession>A0A934V371</accession>
<dbReference type="RefSeq" id="WP_051431745.1">
    <property type="nucleotide sequence ID" value="NZ_NRRE01000035.1"/>
</dbReference>
<gene>
    <name evidence="2" type="ORF">CKO21_19005</name>
</gene>
<dbReference type="GO" id="GO:0016757">
    <property type="term" value="F:glycosyltransferase activity"/>
    <property type="evidence" value="ECO:0007669"/>
    <property type="project" value="TreeGrafter"/>
</dbReference>
<feature type="domain" description="Glycosyltransferase subfamily 4-like N-terminal" evidence="1">
    <location>
        <begin position="16"/>
        <end position="164"/>
    </location>
</feature>
<evidence type="ECO:0000259" key="1">
    <source>
        <dbReference type="Pfam" id="PF13579"/>
    </source>
</evidence>
<name>A0A934V371_9PROT</name>
<reference evidence="2" key="2">
    <citation type="journal article" date="2020" name="Microorganisms">
        <title>Osmotic Adaptation and Compatible Solute Biosynthesis of Phototrophic Bacteria as Revealed from Genome Analyses.</title>
        <authorList>
            <person name="Imhoff J.F."/>
            <person name="Rahn T."/>
            <person name="Kunzel S."/>
            <person name="Keller A."/>
            <person name="Neulinger S.C."/>
        </authorList>
    </citation>
    <scope>NUCLEOTIDE SEQUENCE</scope>
    <source>
        <strain evidence="2">DSM 9154</strain>
    </source>
</reference>
<dbReference type="SUPFAM" id="SSF53756">
    <property type="entry name" value="UDP-Glycosyltransferase/glycogen phosphorylase"/>
    <property type="match status" value="1"/>
</dbReference>
<dbReference type="CDD" id="cd03801">
    <property type="entry name" value="GT4_PimA-like"/>
    <property type="match status" value="1"/>
</dbReference>
<evidence type="ECO:0000313" key="3">
    <source>
        <dbReference type="Proteomes" id="UP000778970"/>
    </source>
</evidence>
<dbReference type="Proteomes" id="UP000778970">
    <property type="component" value="Unassembled WGS sequence"/>
</dbReference>
<sequence>MSPPRVLSVIHAPHLGGPQRRNLALAQRFAADGTAHLTVALPDGPAAEVLSAGGVEVRSLPLGRLRATADPRTQLRYLAGWPGDVARLGGLIRSTGADVVLLNGLVNAQGAVAARRAGVALVWQLLDTRPPPGLIRLLRPVVQAWADCVMTTGPALAVAQLGVDPAATAGPLAGRVVPFAPPVDAGCFRPDPAIRAAVRGELGVAGRPVVGMIANLTPQKGHDAFLDAAIALRRVRPDVAFLWLGERFAGQAAYAERLVQRARRLGLNDLVVRAPGQRVAALAQAIDVAWLTSAPRSEGIPTAAGEAMALGLPLVGFRVGALDALVTHGRTGLLVPPGDISGLVTATAGLLADLDRRRTLGAAARAAAQAVCAPEACAAHHLAAFEIARAHRQRCAMGGTTPGRGNKVPSI</sequence>
<comment type="caution">
    <text evidence="2">The sequence shown here is derived from an EMBL/GenBank/DDBJ whole genome shotgun (WGS) entry which is preliminary data.</text>
</comment>
<evidence type="ECO:0000313" key="2">
    <source>
        <dbReference type="EMBL" id="MBK1699341.1"/>
    </source>
</evidence>
<keyword evidence="3" id="KW-1185">Reference proteome</keyword>
<dbReference type="EMBL" id="NRRE01000035">
    <property type="protein sequence ID" value="MBK1699341.1"/>
    <property type="molecule type" value="Genomic_DNA"/>
</dbReference>
<organism evidence="2 3">
    <name type="scientific">Rhodovibrio salinarum</name>
    <dbReference type="NCBI Taxonomy" id="1087"/>
    <lineage>
        <taxon>Bacteria</taxon>
        <taxon>Pseudomonadati</taxon>
        <taxon>Pseudomonadota</taxon>
        <taxon>Alphaproteobacteria</taxon>
        <taxon>Rhodospirillales</taxon>
        <taxon>Rhodovibrionaceae</taxon>
        <taxon>Rhodovibrio</taxon>
    </lineage>
</organism>
<reference evidence="2" key="1">
    <citation type="submission" date="2017-08" db="EMBL/GenBank/DDBJ databases">
        <authorList>
            <person name="Imhoff J.F."/>
            <person name="Rahn T."/>
            <person name="Kuenzel S."/>
            <person name="Neulinger S.C."/>
        </authorList>
    </citation>
    <scope>NUCLEOTIDE SEQUENCE</scope>
    <source>
        <strain evidence="2">DSM 9154</strain>
    </source>
</reference>
<proteinExistence type="predicted"/>
<dbReference type="InterPro" id="IPR028098">
    <property type="entry name" value="Glyco_trans_4-like_N"/>
</dbReference>
<protein>
    <recommendedName>
        <fullName evidence="1">Glycosyltransferase subfamily 4-like N-terminal domain-containing protein</fullName>
    </recommendedName>
</protein>
<dbReference type="Gene3D" id="3.40.50.2000">
    <property type="entry name" value="Glycogen Phosphorylase B"/>
    <property type="match status" value="2"/>
</dbReference>
<dbReference type="Pfam" id="PF13579">
    <property type="entry name" value="Glyco_trans_4_4"/>
    <property type="match status" value="1"/>
</dbReference>
<dbReference type="Pfam" id="PF13692">
    <property type="entry name" value="Glyco_trans_1_4"/>
    <property type="match status" value="1"/>
</dbReference>